<evidence type="ECO:0000313" key="2">
    <source>
        <dbReference type="Proteomes" id="UP000182259"/>
    </source>
</evidence>
<reference evidence="1 2" key="1">
    <citation type="submission" date="2016-10" db="EMBL/GenBank/DDBJ databases">
        <authorList>
            <person name="de Groot N.N."/>
        </authorList>
    </citation>
    <scope>NUCLEOTIDE SEQUENCE [LARGE SCALE GENOMIC DNA]</scope>
    <source>
        <strain evidence="1 2">PYCC 4715</strain>
    </source>
</reference>
<protein>
    <submittedName>
        <fullName evidence="1">CIC11C00000000773</fullName>
    </submittedName>
</protein>
<evidence type="ECO:0000313" key="1">
    <source>
        <dbReference type="EMBL" id="SGZ50780.1"/>
    </source>
</evidence>
<dbReference type="EMBL" id="LT635764">
    <property type="protein sequence ID" value="SGZ50780.1"/>
    <property type="molecule type" value="Genomic_DNA"/>
</dbReference>
<sequence>MSPSSNISSLLNSKIGLNARTLTSGRRWSKILNFSMAGLSTNVIFVDSFDSCLAGLSRKSSSDIFSTKIRFAGCLTLGTVGGSTIVAYFSGNESTTSMGIWLPFNEDFNFFEACNCE</sequence>
<dbReference type="AlphaFoldDB" id="A0A1L0D2S0"/>
<gene>
    <name evidence="1" type="ORF">SAMEA4029009_CIC11G00000000773</name>
</gene>
<proteinExistence type="predicted"/>
<name>A0A1L0D2S0_9ASCO</name>
<organism evidence="1 2">
    <name type="scientific">Sungouiella intermedia</name>
    <dbReference type="NCBI Taxonomy" id="45354"/>
    <lineage>
        <taxon>Eukaryota</taxon>
        <taxon>Fungi</taxon>
        <taxon>Dikarya</taxon>
        <taxon>Ascomycota</taxon>
        <taxon>Saccharomycotina</taxon>
        <taxon>Pichiomycetes</taxon>
        <taxon>Metschnikowiaceae</taxon>
        <taxon>Sungouiella</taxon>
    </lineage>
</organism>
<accession>A0A1L0D2S0</accession>
<dbReference type="Proteomes" id="UP000182259">
    <property type="component" value="Chromosome I"/>
</dbReference>